<keyword evidence="19" id="KW-1133">Transmembrane helix</keyword>
<dbReference type="GO" id="GO:0016740">
    <property type="term" value="F:transferase activity"/>
    <property type="evidence" value="ECO:0007669"/>
    <property type="project" value="UniProtKB-KW"/>
</dbReference>
<name>A0ABQ5K3L3_9EUKA</name>
<evidence type="ECO:0000256" key="1">
    <source>
        <dbReference type="ARBA" id="ARBA00001933"/>
    </source>
</evidence>
<dbReference type="PANTHER" id="PTHR12944">
    <property type="entry name" value="SOLUBLE LIVER ANTIGEN/LIVER PANCREAS ANTIGEN"/>
    <property type="match status" value="1"/>
</dbReference>
<evidence type="ECO:0000256" key="12">
    <source>
        <dbReference type="ARBA" id="ARBA00023266"/>
    </source>
</evidence>
<comment type="function">
    <text evidence="2">Converts O-phosphoseryl-tRNA(Sec) to selenocysteinyl-tRNA(Sec) required for selenoprotein biosynthesis.</text>
</comment>
<evidence type="ECO:0000313" key="20">
    <source>
        <dbReference type="EMBL" id="GKT25723.1"/>
    </source>
</evidence>
<evidence type="ECO:0000256" key="14">
    <source>
        <dbReference type="ARBA" id="ARBA00032048"/>
    </source>
</evidence>
<evidence type="ECO:0000256" key="2">
    <source>
        <dbReference type="ARBA" id="ARBA00002552"/>
    </source>
</evidence>
<dbReference type="PANTHER" id="PTHR12944:SF2">
    <property type="entry name" value="O-PHOSPHOSERYL-TRNA(SEC) SELENIUM TRANSFERASE"/>
    <property type="match status" value="1"/>
</dbReference>
<gene>
    <name evidence="20" type="ORF">ADUPG1_013125</name>
</gene>
<dbReference type="EMBL" id="BQXS01012608">
    <property type="protein sequence ID" value="GKT25723.1"/>
    <property type="molecule type" value="Genomic_DNA"/>
</dbReference>
<dbReference type="Pfam" id="PF05889">
    <property type="entry name" value="SepSecS"/>
    <property type="match status" value="2"/>
</dbReference>
<evidence type="ECO:0000256" key="6">
    <source>
        <dbReference type="ARBA" id="ARBA00021963"/>
    </source>
</evidence>
<dbReference type="InterPro" id="IPR015421">
    <property type="entry name" value="PyrdxlP-dep_Trfase_major"/>
</dbReference>
<evidence type="ECO:0000256" key="13">
    <source>
        <dbReference type="ARBA" id="ARBA00030669"/>
    </source>
</evidence>
<dbReference type="Proteomes" id="UP001057375">
    <property type="component" value="Unassembled WGS sequence"/>
</dbReference>
<feature type="compositionally biased region" description="Polar residues" evidence="18">
    <location>
        <begin position="805"/>
        <end position="821"/>
    </location>
</feature>
<keyword evidence="19" id="KW-0812">Transmembrane</keyword>
<accession>A0ABQ5K3L3</accession>
<comment type="cofactor">
    <cofactor evidence="1">
        <name>pyridoxal 5'-phosphate</name>
        <dbReference type="ChEBI" id="CHEBI:597326"/>
    </cofactor>
</comment>
<feature type="region of interest" description="Disordered" evidence="18">
    <location>
        <begin position="800"/>
        <end position="821"/>
    </location>
</feature>
<proteinExistence type="inferred from homology"/>
<evidence type="ECO:0000256" key="3">
    <source>
        <dbReference type="ARBA" id="ARBA00004822"/>
    </source>
</evidence>
<evidence type="ECO:0000256" key="9">
    <source>
        <dbReference type="ARBA" id="ARBA00022884"/>
    </source>
</evidence>
<feature type="transmembrane region" description="Helical" evidence="19">
    <location>
        <begin position="636"/>
        <end position="661"/>
    </location>
</feature>
<keyword evidence="10" id="KW-0663">Pyridoxal phosphate</keyword>
<feature type="transmembrane region" description="Helical" evidence="19">
    <location>
        <begin position="681"/>
        <end position="705"/>
    </location>
</feature>
<keyword evidence="11" id="KW-0648">Protein biosynthesis</keyword>
<feature type="coiled-coil region" evidence="17">
    <location>
        <begin position="706"/>
        <end position="740"/>
    </location>
</feature>
<dbReference type="SUPFAM" id="SSF53383">
    <property type="entry name" value="PLP-dependent transferases"/>
    <property type="match status" value="2"/>
</dbReference>
<evidence type="ECO:0000313" key="21">
    <source>
        <dbReference type="Proteomes" id="UP001057375"/>
    </source>
</evidence>
<protein>
    <recommendedName>
        <fullName evidence="6">O-phosphoseryl-tRNA(Sec) selenium transferase</fullName>
        <ecNumber evidence="5">2.9.1.2</ecNumber>
    </recommendedName>
    <alternativeName>
        <fullName evidence="13">Selenocysteine synthase</fullName>
    </alternativeName>
    <alternativeName>
        <fullName evidence="14">Selenocysteinyl-tRNA(Sec) synthase</fullName>
    </alternativeName>
    <alternativeName>
        <fullName evidence="15">Sep-tRNA:Sec-tRNA synthase</fullName>
    </alternativeName>
</protein>
<organism evidence="20 21">
    <name type="scientific">Aduncisulcus paluster</name>
    <dbReference type="NCBI Taxonomy" id="2918883"/>
    <lineage>
        <taxon>Eukaryota</taxon>
        <taxon>Metamonada</taxon>
        <taxon>Carpediemonas-like organisms</taxon>
        <taxon>Aduncisulcus</taxon>
    </lineage>
</organism>
<keyword evidence="9" id="KW-0694">RNA-binding</keyword>
<keyword evidence="8 20" id="KW-0808">Transferase</keyword>
<dbReference type="Gene3D" id="3.40.640.10">
    <property type="entry name" value="Type I PLP-dependent aspartate aminotransferase-like (Major domain)"/>
    <property type="match status" value="2"/>
</dbReference>
<dbReference type="InterPro" id="IPR015424">
    <property type="entry name" value="PyrdxlP-dep_Trfase"/>
</dbReference>
<dbReference type="NCBIfam" id="TIGR03531">
    <property type="entry name" value="selenium_SpcS"/>
    <property type="match status" value="1"/>
</dbReference>
<evidence type="ECO:0000256" key="19">
    <source>
        <dbReference type="SAM" id="Phobius"/>
    </source>
</evidence>
<comment type="catalytic activity">
    <reaction evidence="16">
        <text>O-phospho-L-seryl-tRNA(Sec) + selenophosphate + H2O = L-selenocysteinyl-tRNA(Sec) + 2 phosphate</text>
        <dbReference type="Rhea" id="RHEA:25041"/>
        <dbReference type="Rhea" id="RHEA-COMP:9743"/>
        <dbReference type="Rhea" id="RHEA-COMP:9947"/>
        <dbReference type="ChEBI" id="CHEBI:15377"/>
        <dbReference type="ChEBI" id="CHEBI:16144"/>
        <dbReference type="ChEBI" id="CHEBI:43474"/>
        <dbReference type="ChEBI" id="CHEBI:78551"/>
        <dbReference type="ChEBI" id="CHEBI:78573"/>
        <dbReference type="EC" id="2.9.1.2"/>
    </reaction>
</comment>
<evidence type="ECO:0000256" key="18">
    <source>
        <dbReference type="SAM" id="MobiDB-lite"/>
    </source>
</evidence>
<comment type="pathway">
    <text evidence="3">Aminoacyl-tRNA biosynthesis; selenocysteinyl-tRNA(Sec) biosynthesis; selenocysteinyl-tRNA(Sec) from L-seryl-tRNA(Sec) (archaeal/eukaryal route): step 2/2.</text>
</comment>
<evidence type="ECO:0000256" key="16">
    <source>
        <dbReference type="ARBA" id="ARBA00048808"/>
    </source>
</evidence>
<evidence type="ECO:0000256" key="15">
    <source>
        <dbReference type="ARBA" id="ARBA00032693"/>
    </source>
</evidence>
<dbReference type="InterPro" id="IPR008829">
    <property type="entry name" value="SepSecS/SepCysS"/>
</dbReference>
<comment type="caution">
    <text evidence="20">The sequence shown here is derived from an EMBL/GenBank/DDBJ whole genome shotgun (WGS) entry which is preliminary data.</text>
</comment>
<evidence type="ECO:0000256" key="8">
    <source>
        <dbReference type="ARBA" id="ARBA00022679"/>
    </source>
</evidence>
<keyword evidence="7" id="KW-0820">tRNA-binding</keyword>
<evidence type="ECO:0000256" key="4">
    <source>
        <dbReference type="ARBA" id="ARBA00007037"/>
    </source>
</evidence>
<keyword evidence="17" id="KW-0175">Coiled coil</keyword>
<keyword evidence="21" id="KW-1185">Reference proteome</keyword>
<evidence type="ECO:0000256" key="7">
    <source>
        <dbReference type="ARBA" id="ARBA00022555"/>
    </source>
</evidence>
<evidence type="ECO:0000256" key="17">
    <source>
        <dbReference type="SAM" id="Coils"/>
    </source>
</evidence>
<evidence type="ECO:0000256" key="5">
    <source>
        <dbReference type="ARBA" id="ARBA00012464"/>
    </source>
</evidence>
<evidence type="ECO:0000256" key="10">
    <source>
        <dbReference type="ARBA" id="ARBA00022898"/>
    </source>
</evidence>
<dbReference type="EC" id="2.9.1.2" evidence="5"/>
<keyword evidence="12" id="KW-0711">Selenium</keyword>
<sequence length="821" mass="90727">MSTKQSCFKHLLGSSTGLQAADLFSGLESRVEWVLKHVSLPQKGWDDISIKYLLNVLASLDSNNAPGSIGLGEREGRTLSPLVKDRSFSLTHGIGRSGDVAAVQPKAAGSSLAVKIANGIALDMIRICGVRSASDAIILPIATGQAISLVISMIQLSKSSHRIRKVLWLRMDQKSVPKAILSLNLDIVVVSGKIDGDKVVCDLKSVENAISLYHQSLLCVISTASCFAPRVPDPIVQISQICGKYNVPHVVNGAYALQTRQTSILIHESFRLSSKYKQSIIQQQYLMETGIIPSCDEKKKSKKKQIPPYRCDYVVSSLDKNFLCPVGGAVVYTHHKHGATCKKSKKKQIPPYRCDYVVSSLDKNFLCHVGGAVVYTHHKHGATCVGEQYSGRGSNSATLDLLITGLSLGREGWQRELAEREKRYHELQKVLGRICSRIGERVLDISGNPISMAISLESSMKRIQKLITSKLPVFLEKEDTKAREKHCKEAAAKHLSMLGSFLYKRGVTGARVVTLMDTKTFSVGSGISDIFSAFDGRAELSHDHDKTTIIEELATASISSQDQTSDDSSSKISADYTVSIDKQITLERYGTHCDDYHSPYMTFAASIGLKKEDVECVEEKVVGAFKAFEKSRSYSIAFGFIAIVCGLVVLFTQGAFAIEGISTFFNNMFSSSDRDWYLPAYYGPIILLDCVLLFFGCLNLIVIMCRSRSQHNEERRESEKNELEEKISNLEASIIGEKRSRLKIKDDKNKYGTFEKGSKGYESIIMQNEPAPPRLTEIPCGSGASEQSYLRYRKMYETPEKLQEASDQIPQEKSSSSLYVG</sequence>
<dbReference type="InterPro" id="IPR019872">
    <property type="entry name" value="Sec-tRNA_Se_transferase"/>
</dbReference>
<evidence type="ECO:0000256" key="11">
    <source>
        <dbReference type="ARBA" id="ARBA00022917"/>
    </source>
</evidence>
<keyword evidence="19" id="KW-0472">Membrane</keyword>
<comment type="similarity">
    <text evidence="4">Belongs to the SepSecS family.</text>
</comment>
<reference evidence="20" key="1">
    <citation type="submission" date="2022-03" db="EMBL/GenBank/DDBJ databases">
        <title>Draft genome sequence of Aduncisulcus paluster, a free-living microaerophilic Fornicata.</title>
        <authorList>
            <person name="Yuyama I."/>
            <person name="Kume K."/>
            <person name="Tamura T."/>
            <person name="Inagaki Y."/>
            <person name="Hashimoto T."/>
        </authorList>
    </citation>
    <scope>NUCLEOTIDE SEQUENCE</scope>
    <source>
        <strain evidence="20">NY0171</strain>
    </source>
</reference>